<protein>
    <submittedName>
        <fullName evidence="2">Uncharacterized protein</fullName>
    </submittedName>
</protein>
<evidence type="ECO:0000313" key="2">
    <source>
        <dbReference type="EMBL" id="GAA0730669.1"/>
    </source>
</evidence>
<dbReference type="Gene3D" id="2.60.120.200">
    <property type="match status" value="1"/>
</dbReference>
<dbReference type="RefSeq" id="WP_343914220.1">
    <property type="nucleotide sequence ID" value="NZ_BAAAGE010000005.1"/>
</dbReference>
<feature type="signal peptide" evidence="1">
    <location>
        <begin position="1"/>
        <end position="17"/>
    </location>
</feature>
<proteinExistence type="predicted"/>
<evidence type="ECO:0000313" key="3">
    <source>
        <dbReference type="Proteomes" id="UP001501758"/>
    </source>
</evidence>
<reference evidence="3" key="1">
    <citation type="journal article" date="2019" name="Int. J. Syst. Evol. Microbiol.">
        <title>The Global Catalogue of Microorganisms (GCM) 10K type strain sequencing project: providing services to taxonomists for standard genome sequencing and annotation.</title>
        <authorList>
            <consortium name="The Broad Institute Genomics Platform"/>
            <consortium name="The Broad Institute Genome Sequencing Center for Infectious Disease"/>
            <person name="Wu L."/>
            <person name="Ma J."/>
        </authorList>
    </citation>
    <scope>NUCLEOTIDE SEQUENCE [LARGE SCALE GENOMIC DNA]</scope>
    <source>
        <strain evidence="3">JCM 15974</strain>
    </source>
</reference>
<accession>A0ABP3UG86</accession>
<comment type="caution">
    <text evidence="2">The sequence shown here is derived from an EMBL/GenBank/DDBJ whole genome shotgun (WGS) entry which is preliminary data.</text>
</comment>
<dbReference type="EMBL" id="BAAAGE010000005">
    <property type="protein sequence ID" value="GAA0730669.1"/>
    <property type="molecule type" value="Genomic_DNA"/>
</dbReference>
<name>A0ABP3UG86_9FLAO</name>
<feature type="chain" id="PRO_5045470552" evidence="1">
    <location>
        <begin position="18"/>
        <end position="271"/>
    </location>
</feature>
<sequence>MKFIYVLIILVSCIACSNSDSDASLTTTSFLFEDGFETQNNDVDELFESNGSRWTNIQQTNPSNEISISTSTFSEGQNALRLLALQSDNVLSKMDIEKEGFKAFADDLVVIEADFYLNSTANIENLLLIDLECCSCWDPTVEDNQCPGVRLMMSGGNDFLAIERGKISAGNLQQTSLQFPRNEWVTVRWELTLADDDTGINSLSINGNEIIMGNGMNLPNATIFRELFAENGIDFTLQEPVFYERVQVGATANPTMEDIELFVDNFSIQIN</sequence>
<dbReference type="Proteomes" id="UP001501758">
    <property type="component" value="Unassembled WGS sequence"/>
</dbReference>
<gene>
    <name evidence="2" type="ORF">GCM10009430_42070</name>
</gene>
<organism evidence="2 3">
    <name type="scientific">Aquimarina litoralis</name>
    <dbReference type="NCBI Taxonomy" id="584605"/>
    <lineage>
        <taxon>Bacteria</taxon>
        <taxon>Pseudomonadati</taxon>
        <taxon>Bacteroidota</taxon>
        <taxon>Flavobacteriia</taxon>
        <taxon>Flavobacteriales</taxon>
        <taxon>Flavobacteriaceae</taxon>
        <taxon>Aquimarina</taxon>
    </lineage>
</organism>
<keyword evidence="1" id="KW-0732">Signal</keyword>
<evidence type="ECO:0000256" key="1">
    <source>
        <dbReference type="SAM" id="SignalP"/>
    </source>
</evidence>
<keyword evidence="3" id="KW-1185">Reference proteome</keyword>